<organism evidence="2 3">
    <name type="scientific">Lactobacillus crispatus</name>
    <dbReference type="NCBI Taxonomy" id="47770"/>
    <lineage>
        <taxon>Bacteria</taxon>
        <taxon>Bacillati</taxon>
        <taxon>Bacillota</taxon>
        <taxon>Bacilli</taxon>
        <taxon>Lactobacillales</taxon>
        <taxon>Lactobacillaceae</taxon>
        <taxon>Lactobacillus</taxon>
    </lineage>
</organism>
<dbReference type="EMBL" id="DYXB01000077">
    <property type="protein sequence ID" value="HJF10112.1"/>
    <property type="molecule type" value="Genomic_DNA"/>
</dbReference>
<dbReference type="Proteomes" id="UP000784793">
    <property type="component" value="Unassembled WGS sequence"/>
</dbReference>
<comment type="caution">
    <text evidence="2">The sequence shown here is derived from an EMBL/GenBank/DDBJ whole genome shotgun (WGS) entry which is preliminary data.</text>
</comment>
<keyword evidence="2" id="KW-0255">Endonuclease</keyword>
<dbReference type="InterPro" id="IPR044925">
    <property type="entry name" value="His-Me_finger_sf"/>
</dbReference>
<proteinExistence type="predicted"/>
<keyword evidence="2" id="KW-0378">Hydrolase</keyword>
<feature type="domain" description="HNH nuclease" evidence="1">
    <location>
        <begin position="80"/>
        <end position="122"/>
    </location>
</feature>
<evidence type="ECO:0000313" key="2">
    <source>
        <dbReference type="EMBL" id="HJF10112.1"/>
    </source>
</evidence>
<dbReference type="Gene3D" id="3.90.75.20">
    <property type="match status" value="1"/>
</dbReference>
<evidence type="ECO:0000313" key="3">
    <source>
        <dbReference type="Proteomes" id="UP000784793"/>
    </source>
</evidence>
<dbReference type="InterPro" id="IPR003615">
    <property type="entry name" value="HNH_nuc"/>
</dbReference>
<evidence type="ECO:0000259" key="1">
    <source>
        <dbReference type="Pfam" id="PF13392"/>
    </source>
</evidence>
<name>A0A921FI96_9LACO</name>
<gene>
    <name evidence="2" type="ORF">K8V23_04890</name>
</gene>
<reference evidence="2" key="2">
    <citation type="submission" date="2021-09" db="EMBL/GenBank/DDBJ databases">
        <authorList>
            <person name="Gilroy R."/>
        </authorList>
    </citation>
    <scope>NUCLEOTIDE SEQUENCE</scope>
    <source>
        <strain evidence="2">CHK194-22301</strain>
    </source>
</reference>
<protein>
    <submittedName>
        <fullName evidence="2">HNH endonuclease</fullName>
    </submittedName>
</protein>
<sequence>MTRKAWNKGLHVDLSSNKGQFKKGHIPWNKGLHKDLSHGKGQFRKGNRPPQYRPVGSIRHQKDGYTYIKVADPSEWIPFHRYLYEKAHHCHLKHNQLIIFLDGDRSNFDLSNLMVVTRKEAAIINHERLQIKGTQELSKTGVLVAKLKLKIKEKSNEGARK</sequence>
<accession>A0A921FI96</accession>
<dbReference type="GO" id="GO:0004519">
    <property type="term" value="F:endonuclease activity"/>
    <property type="evidence" value="ECO:0007669"/>
    <property type="project" value="UniProtKB-KW"/>
</dbReference>
<keyword evidence="2" id="KW-0540">Nuclease</keyword>
<dbReference type="SUPFAM" id="SSF54060">
    <property type="entry name" value="His-Me finger endonucleases"/>
    <property type="match status" value="1"/>
</dbReference>
<reference evidence="2" key="1">
    <citation type="journal article" date="2021" name="PeerJ">
        <title>Extensive microbial diversity within the chicken gut microbiome revealed by metagenomics and culture.</title>
        <authorList>
            <person name="Gilroy R."/>
            <person name="Ravi A."/>
            <person name="Getino M."/>
            <person name="Pursley I."/>
            <person name="Horton D.L."/>
            <person name="Alikhan N.F."/>
            <person name="Baker D."/>
            <person name="Gharbi K."/>
            <person name="Hall N."/>
            <person name="Watson M."/>
            <person name="Adriaenssens E.M."/>
            <person name="Foster-Nyarko E."/>
            <person name="Jarju S."/>
            <person name="Secka A."/>
            <person name="Antonio M."/>
            <person name="Oren A."/>
            <person name="Chaudhuri R.R."/>
            <person name="La Ragione R."/>
            <person name="Hildebrand F."/>
            <person name="Pallen M.J."/>
        </authorList>
    </citation>
    <scope>NUCLEOTIDE SEQUENCE</scope>
    <source>
        <strain evidence="2">CHK194-22301</strain>
    </source>
</reference>
<dbReference type="Pfam" id="PF13392">
    <property type="entry name" value="HNH_3"/>
    <property type="match status" value="1"/>
</dbReference>
<dbReference type="AlphaFoldDB" id="A0A921FI96"/>